<sequence length="94" mass="11048">MDRVEGEAGGVRGRDRRTLMRVLVNLHFKFPRQHVQPSPESACHFGQRRLESRADRRPIEDRKRRIVVEPKVKKEEDEVEEEEEEKEGEKGPAC</sequence>
<evidence type="ECO:0000313" key="3">
    <source>
        <dbReference type="Proteomes" id="UP000600918"/>
    </source>
</evidence>
<dbReference type="AlphaFoldDB" id="A0A834N4U3"/>
<evidence type="ECO:0000313" key="2">
    <source>
        <dbReference type="EMBL" id="KAF7396840.1"/>
    </source>
</evidence>
<feature type="compositionally biased region" description="Basic and acidic residues" evidence="1">
    <location>
        <begin position="48"/>
        <end position="76"/>
    </location>
</feature>
<feature type="region of interest" description="Disordered" evidence="1">
    <location>
        <begin position="33"/>
        <end position="94"/>
    </location>
</feature>
<gene>
    <name evidence="2" type="ORF">H0235_016377</name>
</gene>
<reference evidence="2" key="1">
    <citation type="journal article" date="2020" name="G3 (Bethesda)">
        <title>High-Quality Assemblies for Three Invasive Social Wasps from the &lt;i&gt;Vespula&lt;/i&gt; Genus.</title>
        <authorList>
            <person name="Harrop T.W.R."/>
            <person name="Guhlin J."/>
            <person name="McLaughlin G.M."/>
            <person name="Permina E."/>
            <person name="Stockwell P."/>
            <person name="Gilligan J."/>
            <person name="Le Lec M.F."/>
            <person name="Gruber M.A.M."/>
            <person name="Quinn O."/>
            <person name="Lovegrove M."/>
            <person name="Duncan E.J."/>
            <person name="Remnant E.J."/>
            <person name="Van Eeckhoven J."/>
            <person name="Graham B."/>
            <person name="Knapp R.A."/>
            <person name="Langford K.W."/>
            <person name="Kronenberg Z."/>
            <person name="Press M.O."/>
            <person name="Eacker S.M."/>
            <person name="Wilson-Rankin E.E."/>
            <person name="Purcell J."/>
            <person name="Lester P.J."/>
            <person name="Dearden P.K."/>
        </authorList>
    </citation>
    <scope>NUCLEOTIDE SEQUENCE</scope>
    <source>
        <strain evidence="2">Volc-1</strain>
    </source>
</reference>
<feature type="compositionally biased region" description="Acidic residues" evidence="1">
    <location>
        <begin position="77"/>
        <end position="86"/>
    </location>
</feature>
<organism evidence="2 3">
    <name type="scientific">Vespula pensylvanica</name>
    <name type="common">Western yellow jacket</name>
    <name type="synonym">Wasp</name>
    <dbReference type="NCBI Taxonomy" id="30213"/>
    <lineage>
        <taxon>Eukaryota</taxon>
        <taxon>Metazoa</taxon>
        <taxon>Ecdysozoa</taxon>
        <taxon>Arthropoda</taxon>
        <taxon>Hexapoda</taxon>
        <taxon>Insecta</taxon>
        <taxon>Pterygota</taxon>
        <taxon>Neoptera</taxon>
        <taxon>Endopterygota</taxon>
        <taxon>Hymenoptera</taxon>
        <taxon>Apocrita</taxon>
        <taxon>Aculeata</taxon>
        <taxon>Vespoidea</taxon>
        <taxon>Vespidae</taxon>
        <taxon>Vespinae</taxon>
        <taxon>Vespula</taxon>
    </lineage>
</organism>
<name>A0A834N4U3_VESPE</name>
<accession>A0A834N4U3</accession>
<evidence type="ECO:0000256" key="1">
    <source>
        <dbReference type="SAM" id="MobiDB-lite"/>
    </source>
</evidence>
<protein>
    <submittedName>
        <fullName evidence="2">Uncharacterized protein</fullName>
    </submittedName>
</protein>
<keyword evidence="3" id="KW-1185">Reference proteome</keyword>
<dbReference type="EMBL" id="JACSDY010000020">
    <property type="protein sequence ID" value="KAF7396840.1"/>
    <property type="molecule type" value="Genomic_DNA"/>
</dbReference>
<comment type="caution">
    <text evidence="2">The sequence shown here is derived from an EMBL/GenBank/DDBJ whole genome shotgun (WGS) entry which is preliminary data.</text>
</comment>
<dbReference type="Proteomes" id="UP000600918">
    <property type="component" value="Unassembled WGS sequence"/>
</dbReference>
<proteinExistence type="predicted"/>